<dbReference type="InterPro" id="IPR047264">
    <property type="entry name" value="Cupin_HpaA-like_N"/>
</dbReference>
<keyword evidence="3" id="KW-0804">Transcription</keyword>
<evidence type="ECO:0000256" key="2">
    <source>
        <dbReference type="ARBA" id="ARBA00023125"/>
    </source>
</evidence>
<dbReference type="PANTHER" id="PTHR43280:SF32">
    <property type="entry name" value="TRANSCRIPTIONAL REGULATORY PROTEIN"/>
    <property type="match status" value="1"/>
</dbReference>
<dbReference type="InterPro" id="IPR014710">
    <property type="entry name" value="RmlC-like_jellyroll"/>
</dbReference>
<dbReference type="CDD" id="cd06999">
    <property type="entry name" value="cupin_HpaA-like_N"/>
    <property type="match status" value="1"/>
</dbReference>
<dbReference type="PROSITE" id="PS01124">
    <property type="entry name" value="HTH_ARAC_FAMILY_2"/>
    <property type="match status" value="1"/>
</dbReference>
<evidence type="ECO:0000313" key="5">
    <source>
        <dbReference type="EMBL" id="MCY0965649.1"/>
    </source>
</evidence>
<dbReference type="SMART" id="SM00342">
    <property type="entry name" value="HTH_ARAC"/>
    <property type="match status" value="1"/>
</dbReference>
<evidence type="ECO:0000313" key="6">
    <source>
        <dbReference type="Proteomes" id="UP001150830"/>
    </source>
</evidence>
<protein>
    <submittedName>
        <fullName evidence="5">Helix-turn-helix domain-containing protein</fullName>
    </submittedName>
</protein>
<dbReference type="SUPFAM" id="SSF46689">
    <property type="entry name" value="Homeodomain-like"/>
    <property type="match status" value="1"/>
</dbReference>
<evidence type="ECO:0000259" key="4">
    <source>
        <dbReference type="PROSITE" id="PS01124"/>
    </source>
</evidence>
<proteinExistence type="predicted"/>
<evidence type="ECO:0000256" key="3">
    <source>
        <dbReference type="ARBA" id="ARBA00023163"/>
    </source>
</evidence>
<dbReference type="InterPro" id="IPR009057">
    <property type="entry name" value="Homeodomain-like_sf"/>
</dbReference>
<dbReference type="Pfam" id="PF12833">
    <property type="entry name" value="HTH_18"/>
    <property type="match status" value="1"/>
</dbReference>
<gene>
    <name evidence="5" type="ORF">OUO13_10655</name>
</gene>
<dbReference type="PANTHER" id="PTHR43280">
    <property type="entry name" value="ARAC-FAMILY TRANSCRIPTIONAL REGULATOR"/>
    <property type="match status" value="1"/>
</dbReference>
<dbReference type="Gene3D" id="1.10.10.60">
    <property type="entry name" value="Homeodomain-like"/>
    <property type="match status" value="1"/>
</dbReference>
<dbReference type="SUPFAM" id="SSF51182">
    <property type="entry name" value="RmlC-like cupins"/>
    <property type="match status" value="1"/>
</dbReference>
<keyword evidence="2" id="KW-0238">DNA-binding</keyword>
<name>A0A9X3IT85_9GAMM</name>
<dbReference type="InterPro" id="IPR018060">
    <property type="entry name" value="HTH_AraC"/>
</dbReference>
<dbReference type="RefSeq" id="WP_283173863.1">
    <property type="nucleotide sequence ID" value="NZ_JAPNOA010000028.1"/>
</dbReference>
<dbReference type="PRINTS" id="PR00032">
    <property type="entry name" value="HTHARAC"/>
</dbReference>
<dbReference type="InterPro" id="IPR011051">
    <property type="entry name" value="RmlC_Cupin_sf"/>
</dbReference>
<dbReference type="EMBL" id="JAPNOA010000028">
    <property type="protein sequence ID" value="MCY0965649.1"/>
    <property type="molecule type" value="Genomic_DNA"/>
</dbReference>
<reference evidence="5" key="1">
    <citation type="submission" date="2022-11" db="EMBL/GenBank/DDBJ databases">
        <title>Parathalassolutuus dongxingensis gen. nov., sp. nov., a novel member of family Oceanospirillaceae isolated from a coastal shrimp pond in Guangxi, China.</title>
        <authorList>
            <person name="Chen H."/>
        </authorList>
    </citation>
    <scope>NUCLEOTIDE SEQUENCE</scope>
    <source>
        <strain evidence="5">G-43</strain>
    </source>
</reference>
<organism evidence="5 6">
    <name type="scientific">Parathalassolituus penaei</name>
    <dbReference type="NCBI Taxonomy" id="2997323"/>
    <lineage>
        <taxon>Bacteria</taxon>
        <taxon>Pseudomonadati</taxon>
        <taxon>Pseudomonadota</taxon>
        <taxon>Gammaproteobacteria</taxon>
        <taxon>Oceanospirillales</taxon>
        <taxon>Oceanospirillaceae</taxon>
        <taxon>Parathalassolituus</taxon>
    </lineage>
</organism>
<dbReference type="GO" id="GO:0003700">
    <property type="term" value="F:DNA-binding transcription factor activity"/>
    <property type="evidence" value="ECO:0007669"/>
    <property type="project" value="InterPro"/>
</dbReference>
<comment type="caution">
    <text evidence="5">The sequence shown here is derived from an EMBL/GenBank/DDBJ whole genome shotgun (WGS) entry which is preliminary data.</text>
</comment>
<evidence type="ECO:0000256" key="1">
    <source>
        <dbReference type="ARBA" id="ARBA00023015"/>
    </source>
</evidence>
<sequence>MSTIPKYALYGENPEQRWAQSLHYERIARRARHYQWKIHLHQHETLIQVLYVEEKHGTVHMNGQAIEFCAPCFIIIPAHVVHGFDFAPDIDGYVITALQSPLESSLKITAAGALSIFSRGGVIDARSTERFFTECASLFDMISREALTTSLYNASSANLLLSALLVKLSRLQQTEELPQKNAQSSRKTEQIERFRLLVRKSLGTLVSVERYASEIGITASQLRRVCQEVLGESPLNIINAEIIHSAQRDLAFSTMTVQEIAYSLGFDDPAYFSRFYRNKTGQTPSEFREQVQLQLEHSRPEAGQDPL</sequence>
<keyword evidence="6" id="KW-1185">Reference proteome</keyword>
<dbReference type="Gene3D" id="2.60.120.10">
    <property type="entry name" value="Jelly Rolls"/>
    <property type="match status" value="1"/>
</dbReference>
<dbReference type="Proteomes" id="UP001150830">
    <property type="component" value="Unassembled WGS sequence"/>
</dbReference>
<keyword evidence="1" id="KW-0805">Transcription regulation</keyword>
<feature type="domain" description="HTH araC/xylS-type" evidence="4">
    <location>
        <begin position="192"/>
        <end position="290"/>
    </location>
</feature>
<dbReference type="InterPro" id="IPR020449">
    <property type="entry name" value="Tscrpt_reg_AraC-type_HTH"/>
</dbReference>
<accession>A0A9X3IT85</accession>
<dbReference type="GO" id="GO:0043565">
    <property type="term" value="F:sequence-specific DNA binding"/>
    <property type="evidence" value="ECO:0007669"/>
    <property type="project" value="InterPro"/>
</dbReference>
<dbReference type="AlphaFoldDB" id="A0A9X3IT85"/>